<evidence type="ECO:0000313" key="2">
    <source>
        <dbReference type="EMBL" id="KTC83524.1"/>
    </source>
</evidence>
<comment type="caution">
    <text evidence="2">The sequence shown here is derived from an EMBL/GenBank/DDBJ whole genome shotgun (WGS) entry which is preliminary data.</text>
</comment>
<feature type="domain" description="Transposase IS204/IS1001/IS1096/IS1165 DDE" evidence="1">
    <location>
        <begin position="49"/>
        <end position="85"/>
    </location>
</feature>
<keyword evidence="3" id="KW-1185">Reference proteome</keyword>
<protein>
    <submittedName>
        <fullName evidence="2">Transposase (IS652)</fullName>
    </submittedName>
</protein>
<name>A0ABR5QRE6_9GAMM</name>
<sequence length="103" mass="11908">MFHYHSKGVSQKDLARDLKLGKSTVERWYHYGYELRYKKIATRSCPRGLGLDEHSFNRKVGYATTFCDLAKHKIFDVVEGRSARVAWLLATRISPDCRSLMPA</sequence>
<evidence type="ECO:0000259" key="1">
    <source>
        <dbReference type="Pfam" id="PF01610"/>
    </source>
</evidence>
<evidence type="ECO:0000313" key="3">
    <source>
        <dbReference type="Proteomes" id="UP000054854"/>
    </source>
</evidence>
<dbReference type="Proteomes" id="UP000054854">
    <property type="component" value="Unassembled WGS sequence"/>
</dbReference>
<dbReference type="EMBL" id="LNXX01000042">
    <property type="protein sequence ID" value="KTC83524.1"/>
    <property type="molecule type" value="Genomic_DNA"/>
</dbReference>
<gene>
    <name evidence="2" type="ORF">Lcin_2211</name>
</gene>
<reference evidence="2 3" key="1">
    <citation type="submission" date="2015-11" db="EMBL/GenBank/DDBJ databases">
        <title>Genomic analysis of 38 Legionella species identifies large and diverse effector repertoires.</title>
        <authorList>
            <person name="Burstein D."/>
            <person name="Amaro F."/>
            <person name="Zusman T."/>
            <person name="Lifshitz Z."/>
            <person name="Cohen O."/>
            <person name="Gilbert J.A."/>
            <person name="Pupko T."/>
            <person name="Shuman H.A."/>
            <person name="Segal G."/>
        </authorList>
    </citation>
    <scope>NUCLEOTIDE SEQUENCE [LARGE SCALE GENOMIC DNA]</scope>
    <source>
        <strain evidence="2 3">CDC#72-OH-14</strain>
    </source>
</reference>
<proteinExistence type="predicted"/>
<dbReference type="Pfam" id="PF01610">
    <property type="entry name" value="DDE_Tnp_ISL3"/>
    <property type="match status" value="1"/>
</dbReference>
<organism evidence="2 3">
    <name type="scientific">Legionella cincinnatiensis</name>
    <dbReference type="NCBI Taxonomy" id="28085"/>
    <lineage>
        <taxon>Bacteria</taxon>
        <taxon>Pseudomonadati</taxon>
        <taxon>Pseudomonadota</taxon>
        <taxon>Gammaproteobacteria</taxon>
        <taxon>Legionellales</taxon>
        <taxon>Legionellaceae</taxon>
        <taxon>Legionella</taxon>
    </lineage>
</organism>
<dbReference type="InterPro" id="IPR002560">
    <property type="entry name" value="Transposase_DDE"/>
</dbReference>
<accession>A0ABR5QRE6</accession>